<name>A0A6A3HFN7_9STRA</name>
<evidence type="ECO:0000313" key="3">
    <source>
        <dbReference type="Proteomes" id="UP000435112"/>
    </source>
</evidence>
<feature type="compositionally biased region" description="Basic and acidic residues" evidence="1">
    <location>
        <begin position="86"/>
        <end position="96"/>
    </location>
</feature>
<feature type="non-terminal residue" evidence="2">
    <location>
        <position position="1"/>
    </location>
</feature>
<proteinExistence type="predicted"/>
<organism evidence="2 3">
    <name type="scientific">Phytophthora rubi</name>
    <dbReference type="NCBI Taxonomy" id="129364"/>
    <lineage>
        <taxon>Eukaryota</taxon>
        <taxon>Sar</taxon>
        <taxon>Stramenopiles</taxon>
        <taxon>Oomycota</taxon>
        <taxon>Peronosporomycetes</taxon>
        <taxon>Peronosporales</taxon>
        <taxon>Peronosporaceae</taxon>
        <taxon>Phytophthora</taxon>
    </lineage>
</organism>
<comment type="caution">
    <text evidence="2">The sequence shown here is derived from an EMBL/GenBank/DDBJ whole genome shotgun (WGS) entry which is preliminary data.</text>
</comment>
<dbReference type="AlphaFoldDB" id="A0A6A3HFN7"/>
<evidence type="ECO:0000313" key="2">
    <source>
        <dbReference type="EMBL" id="KAE8968230.1"/>
    </source>
</evidence>
<sequence length="96" mass="10227">RRGAIHERRRVPSAALHVQPVGSANLAPQDTVALCEGSLKPPQLLSASAAAYFGADDENEDVQRYRPAAQPVEPSQEQRPANGCNESDRSPPKGAV</sequence>
<reference evidence="2 3" key="1">
    <citation type="submission" date="2018-09" db="EMBL/GenBank/DDBJ databases">
        <title>Genomic investigation of the strawberry pathogen Phytophthora fragariae indicates pathogenicity is determined by transcriptional variation in three key races.</title>
        <authorList>
            <person name="Adams T.M."/>
            <person name="Armitage A.D."/>
            <person name="Sobczyk M.K."/>
            <person name="Bates H.J."/>
            <person name="Dunwell J.M."/>
            <person name="Nellist C.F."/>
            <person name="Harrison R.J."/>
        </authorList>
    </citation>
    <scope>NUCLEOTIDE SEQUENCE [LARGE SCALE GENOMIC DNA]</scope>
    <source>
        <strain evidence="2 3">SCRP324</strain>
    </source>
</reference>
<accession>A0A6A3HFN7</accession>
<dbReference type="EMBL" id="QXFU01004545">
    <property type="protein sequence ID" value="KAE8968230.1"/>
    <property type="molecule type" value="Genomic_DNA"/>
</dbReference>
<feature type="region of interest" description="Disordered" evidence="1">
    <location>
        <begin position="58"/>
        <end position="96"/>
    </location>
</feature>
<protein>
    <submittedName>
        <fullName evidence="2">Uncharacterized protein</fullName>
    </submittedName>
</protein>
<gene>
    <name evidence="2" type="ORF">PR002_g27821</name>
</gene>
<evidence type="ECO:0000256" key="1">
    <source>
        <dbReference type="SAM" id="MobiDB-lite"/>
    </source>
</evidence>
<dbReference type="Proteomes" id="UP000435112">
    <property type="component" value="Unassembled WGS sequence"/>
</dbReference>